<keyword evidence="2 4" id="KW-0238">DNA-binding</keyword>
<dbReference type="PROSITE" id="PS50977">
    <property type="entry name" value="HTH_TETR_2"/>
    <property type="match status" value="1"/>
</dbReference>
<protein>
    <submittedName>
        <fullName evidence="6">TetR/AcrR family transcriptional regulator</fullName>
    </submittedName>
</protein>
<evidence type="ECO:0000259" key="5">
    <source>
        <dbReference type="PROSITE" id="PS50977"/>
    </source>
</evidence>
<keyword evidence="7" id="KW-1185">Reference proteome</keyword>
<gene>
    <name evidence="6" type="ORF">F0U60_50640</name>
</gene>
<feature type="domain" description="HTH tetR-type" evidence="5">
    <location>
        <begin position="43"/>
        <end position="103"/>
    </location>
</feature>
<dbReference type="PRINTS" id="PR00455">
    <property type="entry name" value="HTHTETR"/>
</dbReference>
<dbReference type="InterPro" id="IPR009057">
    <property type="entry name" value="Homeodomain-like_sf"/>
</dbReference>
<dbReference type="PANTHER" id="PTHR30055:SF234">
    <property type="entry name" value="HTH-TYPE TRANSCRIPTIONAL REGULATOR BETI"/>
    <property type="match status" value="1"/>
</dbReference>
<feature type="DNA-binding region" description="H-T-H motif" evidence="4">
    <location>
        <begin position="66"/>
        <end position="85"/>
    </location>
</feature>
<keyword evidence="1" id="KW-0805">Transcription regulation</keyword>
<dbReference type="Pfam" id="PF00440">
    <property type="entry name" value="TetR_N"/>
    <property type="match status" value="1"/>
</dbReference>
<evidence type="ECO:0000313" key="6">
    <source>
        <dbReference type="EMBL" id="WNG51480.1"/>
    </source>
</evidence>
<dbReference type="InterPro" id="IPR001647">
    <property type="entry name" value="HTH_TetR"/>
</dbReference>
<dbReference type="InterPro" id="IPR050109">
    <property type="entry name" value="HTH-type_TetR-like_transc_reg"/>
</dbReference>
<dbReference type="EMBL" id="CP043494">
    <property type="protein sequence ID" value="WNG51480.1"/>
    <property type="molecule type" value="Genomic_DNA"/>
</dbReference>
<evidence type="ECO:0000256" key="2">
    <source>
        <dbReference type="ARBA" id="ARBA00023125"/>
    </source>
</evidence>
<evidence type="ECO:0000313" key="7">
    <source>
        <dbReference type="Proteomes" id="UP001611383"/>
    </source>
</evidence>
<sequence length="210" mass="24312">MGFTGSSEGRMPGGLARSIQIDKVHKYCQLVRMSDEKSQERDAQRRAAILQAARECFLQFGYTKTSLDDIARRANISRPLIYRKFKNKDDIFTAVIEELFETRYPRAEQVLTSPGTRRDKLLRVYEILLLEPWDELMGAPMAADFYEVCSRLFPQVEAKHVRMQLKLTQAILENKELAEVFMLAVDGLQGDLPATRVLRRRLQLLIERFV</sequence>
<dbReference type="Gene3D" id="1.10.357.10">
    <property type="entry name" value="Tetracycline Repressor, domain 2"/>
    <property type="match status" value="1"/>
</dbReference>
<dbReference type="PANTHER" id="PTHR30055">
    <property type="entry name" value="HTH-TYPE TRANSCRIPTIONAL REGULATOR RUTR"/>
    <property type="match status" value="1"/>
</dbReference>
<dbReference type="SUPFAM" id="SSF46689">
    <property type="entry name" value="Homeodomain-like"/>
    <property type="match status" value="1"/>
</dbReference>
<proteinExistence type="predicted"/>
<name>A0ABY9X7V8_9BACT</name>
<evidence type="ECO:0000256" key="3">
    <source>
        <dbReference type="ARBA" id="ARBA00023163"/>
    </source>
</evidence>
<keyword evidence="3" id="KW-0804">Transcription</keyword>
<evidence type="ECO:0000256" key="4">
    <source>
        <dbReference type="PROSITE-ProRule" id="PRU00335"/>
    </source>
</evidence>
<dbReference type="Proteomes" id="UP001611383">
    <property type="component" value="Chromosome"/>
</dbReference>
<reference evidence="6 7" key="1">
    <citation type="submission" date="2019-08" db="EMBL/GenBank/DDBJ databases">
        <title>Archangium and Cystobacter genomes.</title>
        <authorList>
            <person name="Chen I.-C.K."/>
            <person name="Wielgoss S."/>
        </authorList>
    </citation>
    <scope>NUCLEOTIDE SEQUENCE [LARGE SCALE GENOMIC DNA]</scope>
    <source>
        <strain evidence="6 7">Cbm 6</strain>
    </source>
</reference>
<accession>A0ABY9X7V8</accession>
<evidence type="ECO:0000256" key="1">
    <source>
        <dbReference type="ARBA" id="ARBA00023015"/>
    </source>
</evidence>
<organism evidence="6 7">
    <name type="scientific">Archangium minus</name>
    <dbReference type="NCBI Taxonomy" id="83450"/>
    <lineage>
        <taxon>Bacteria</taxon>
        <taxon>Pseudomonadati</taxon>
        <taxon>Myxococcota</taxon>
        <taxon>Myxococcia</taxon>
        <taxon>Myxococcales</taxon>
        <taxon>Cystobacterineae</taxon>
        <taxon>Archangiaceae</taxon>
        <taxon>Archangium</taxon>
    </lineage>
</organism>